<dbReference type="PROSITE" id="PS00595">
    <property type="entry name" value="AA_TRANSFER_CLASS_5"/>
    <property type="match status" value="1"/>
</dbReference>
<comment type="catalytic activity">
    <reaction evidence="4">
        <text>(sulfur carrier)-H + L-cysteine = (sulfur carrier)-SH + L-alanine</text>
        <dbReference type="Rhea" id="RHEA:43892"/>
        <dbReference type="Rhea" id="RHEA-COMP:14737"/>
        <dbReference type="Rhea" id="RHEA-COMP:14739"/>
        <dbReference type="ChEBI" id="CHEBI:29917"/>
        <dbReference type="ChEBI" id="CHEBI:35235"/>
        <dbReference type="ChEBI" id="CHEBI:57972"/>
        <dbReference type="ChEBI" id="CHEBI:64428"/>
        <dbReference type="EC" id="2.8.1.7"/>
    </reaction>
</comment>
<evidence type="ECO:0000259" key="6">
    <source>
        <dbReference type="Pfam" id="PF00266"/>
    </source>
</evidence>
<dbReference type="Proteomes" id="UP000661858">
    <property type="component" value="Unassembled WGS sequence"/>
</dbReference>
<comment type="similarity">
    <text evidence="2">Belongs to the class-V pyridoxal-phosphate-dependent aminotransferase family. Csd subfamily.</text>
</comment>
<dbReference type="SUPFAM" id="SSF53383">
    <property type="entry name" value="PLP-dependent transferases"/>
    <property type="match status" value="1"/>
</dbReference>
<keyword evidence="8" id="KW-1185">Reference proteome</keyword>
<dbReference type="Gene3D" id="3.40.640.10">
    <property type="entry name" value="Type I PLP-dependent aspartate aminotransferase-like (Major domain)"/>
    <property type="match status" value="1"/>
</dbReference>
<dbReference type="InterPro" id="IPR015421">
    <property type="entry name" value="PyrdxlP-dep_Trfase_major"/>
</dbReference>
<organism evidence="7 8">
    <name type="scientific">Streptomyces actinomycinicus</name>
    <dbReference type="NCBI Taxonomy" id="1695166"/>
    <lineage>
        <taxon>Bacteria</taxon>
        <taxon>Bacillati</taxon>
        <taxon>Actinomycetota</taxon>
        <taxon>Actinomycetes</taxon>
        <taxon>Kitasatosporales</taxon>
        <taxon>Streptomycetaceae</taxon>
        <taxon>Streptomyces</taxon>
    </lineage>
</organism>
<dbReference type="RefSeq" id="WP_201843051.1">
    <property type="nucleotide sequence ID" value="NZ_JAERRK010000023.1"/>
</dbReference>
<dbReference type="EMBL" id="JAERRK010000023">
    <property type="protein sequence ID" value="MBL1086520.1"/>
    <property type="molecule type" value="Genomic_DNA"/>
</dbReference>
<dbReference type="AlphaFoldDB" id="A0A937EQG3"/>
<dbReference type="PANTHER" id="PTHR43586:SF8">
    <property type="entry name" value="CYSTEINE DESULFURASE 1, CHLOROPLASTIC"/>
    <property type="match status" value="1"/>
</dbReference>
<dbReference type="Pfam" id="PF00266">
    <property type="entry name" value="Aminotran_5"/>
    <property type="match status" value="1"/>
</dbReference>
<evidence type="ECO:0000313" key="7">
    <source>
        <dbReference type="EMBL" id="MBL1086520.1"/>
    </source>
</evidence>
<dbReference type="Gene3D" id="3.90.1150.10">
    <property type="entry name" value="Aspartate Aminotransferase, domain 1"/>
    <property type="match status" value="1"/>
</dbReference>
<dbReference type="GO" id="GO:0008483">
    <property type="term" value="F:transaminase activity"/>
    <property type="evidence" value="ECO:0007669"/>
    <property type="project" value="UniProtKB-KW"/>
</dbReference>
<dbReference type="PANTHER" id="PTHR43586">
    <property type="entry name" value="CYSTEINE DESULFURASE"/>
    <property type="match status" value="1"/>
</dbReference>
<accession>A0A937EQG3</accession>
<dbReference type="InterPro" id="IPR015424">
    <property type="entry name" value="PyrdxlP-dep_Trfase"/>
</dbReference>
<feature type="domain" description="Aminotransferase class V" evidence="6">
    <location>
        <begin position="37"/>
        <end position="401"/>
    </location>
</feature>
<comment type="caution">
    <text evidence="7">The sequence shown here is derived from an EMBL/GenBank/DDBJ whole genome shotgun (WGS) entry which is preliminary data.</text>
</comment>
<evidence type="ECO:0000256" key="4">
    <source>
        <dbReference type="ARBA" id="ARBA00050776"/>
    </source>
</evidence>
<name>A0A937EQG3_9ACTN</name>
<evidence type="ECO:0000256" key="3">
    <source>
        <dbReference type="ARBA" id="ARBA00022898"/>
    </source>
</evidence>
<keyword evidence="7" id="KW-0808">Transferase</keyword>
<protein>
    <submittedName>
        <fullName evidence="7">Aminotransferase class V-fold PLP-dependent enzyme</fullName>
    </submittedName>
</protein>
<sequence length="409" mass="44601">MSVVHPVHGEDRAEVADWQREVREQFPIITAHPELAYLDSAATSQKPKAVLDAVHAYLTTSNANAGRGTYPWANRTTELVERTRRRVKEFLGDPHPERSSVHFTGGTTEGLRTVARDWLAPCLTDGDEVLVPFADHRANLDPWLEAQGLLADRGIRVHVRALPYQDGSGDYDHRAFDRVVGPRTRFVAATHVHHVYGADMNVHRIREAVGPDVPICLDAAQSIGHLPVHVGKSALDVDFVVFSGHKALALPGTGVVWARNARGPAFRPGGWQGTPNTVGIASLEAALDWLDAVGTARIAGWTSALTTRLTEGLRRLTAYEIAGCRSSLAADSSVPAAQRRHGIVTFRHRDIPSDDLGFILFSHGFMVRADSLCQAGADEKTDGSVRVSLHVYNTVEEIDRLLTVLTSLG</sequence>
<evidence type="ECO:0000256" key="5">
    <source>
        <dbReference type="RuleBase" id="RU004504"/>
    </source>
</evidence>
<reference evidence="7" key="1">
    <citation type="submission" date="2021-01" db="EMBL/GenBank/DDBJ databases">
        <title>WGS of actinomycetes isolated from Thailand.</title>
        <authorList>
            <person name="Thawai C."/>
        </authorList>
    </citation>
    <scope>NUCLEOTIDE SEQUENCE</scope>
    <source>
        <strain evidence="7">RCU-197</strain>
    </source>
</reference>
<evidence type="ECO:0000256" key="1">
    <source>
        <dbReference type="ARBA" id="ARBA00001933"/>
    </source>
</evidence>
<keyword evidence="7" id="KW-0032">Aminotransferase</keyword>
<dbReference type="InterPro" id="IPR015422">
    <property type="entry name" value="PyrdxlP-dep_Trfase_small"/>
</dbReference>
<comment type="cofactor">
    <cofactor evidence="1 5">
        <name>pyridoxal 5'-phosphate</name>
        <dbReference type="ChEBI" id="CHEBI:597326"/>
    </cofactor>
</comment>
<dbReference type="InterPro" id="IPR020578">
    <property type="entry name" value="Aminotrans_V_PyrdxlP_BS"/>
</dbReference>
<evidence type="ECO:0000313" key="8">
    <source>
        <dbReference type="Proteomes" id="UP000661858"/>
    </source>
</evidence>
<gene>
    <name evidence="7" type="ORF">JK359_31950</name>
</gene>
<dbReference type="InterPro" id="IPR000192">
    <property type="entry name" value="Aminotrans_V_dom"/>
</dbReference>
<proteinExistence type="inferred from homology"/>
<evidence type="ECO:0000256" key="2">
    <source>
        <dbReference type="ARBA" id="ARBA00010447"/>
    </source>
</evidence>
<keyword evidence="3" id="KW-0663">Pyridoxal phosphate</keyword>
<dbReference type="GO" id="GO:0031071">
    <property type="term" value="F:cysteine desulfurase activity"/>
    <property type="evidence" value="ECO:0007669"/>
    <property type="project" value="UniProtKB-EC"/>
</dbReference>